<dbReference type="OrthoDB" id="10251230at2759"/>
<comment type="caution">
    <text evidence="2">The sequence shown here is derived from an EMBL/GenBank/DDBJ whole genome shotgun (WGS) entry which is preliminary data.</text>
</comment>
<feature type="compositionally biased region" description="Basic and acidic residues" evidence="1">
    <location>
        <begin position="222"/>
        <end position="237"/>
    </location>
</feature>
<evidence type="ECO:0000313" key="2">
    <source>
        <dbReference type="EMBL" id="CAF87043.1"/>
    </source>
</evidence>
<dbReference type="AlphaFoldDB" id="Q4TJ89"/>
<accession>Q4TJ89</accession>
<feature type="region of interest" description="Disordered" evidence="1">
    <location>
        <begin position="168"/>
        <end position="237"/>
    </location>
</feature>
<proteinExistence type="predicted"/>
<reference evidence="2" key="2">
    <citation type="submission" date="2004-02" db="EMBL/GenBank/DDBJ databases">
        <authorList>
            <consortium name="Genoscope"/>
            <consortium name="Whitehead Institute Centre for Genome Research"/>
        </authorList>
    </citation>
    <scope>NUCLEOTIDE SEQUENCE</scope>
</reference>
<evidence type="ECO:0000256" key="1">
    <source>
        <dbReference type="SAM" id="MobiDB-lite"/>
    </source>
</evidence>
<protein>
    <submittedName>
        <fullName evidence="2">(spotted green pufferfish) hypothetical protein</fullName>
    </submittedName>
</protein>
<name>Q4TJ89_TETNG</name>
<sequence>AINRADLQDTDMEAIMDTIVDSLFCFFVTLGEWERIGSVVPSGAHLESDRWPWVLSGTEAPRTSPRAHRVGLFCRWCVDVRGDAGYSFSVLVLLIRNGADHPLSPWKRSRDGRRGESMRPANSTVTLLLLAGRRSDNQLSVLMEAAERLTCLEREEVTLPLPVAEVEQEAAGEPAGRQKQPLHRGQHGVRAVQFSSASVCPGGSKHRHGHAPPPHLDLSGADPRRPGESVDETRGTK</sequence>
<feature type="non-terminal residue" evidence="2">
    <location>
        <position position="237"/>
    </location>
</feature>
<organism evidence="2">
    <name type="scientific">Tetraodon nigroviridis</name>
    <name type="common">Spotted green pufferfish</name>
    <name type="synonym">Chelonodon nigroviridis</name>
    <dbReference type="NCBI Taxonomy" id="99883"/>
    <lineage>
        <taxon>Eukaryota</taxon>
        <taxon>Metazoa</taxon>
        <taxon>Chordata</taxon>
        <taxon>Craniata</taxon>
        <taxon>Vertebrata</taxon>
        <taxon>Euteleostomi</taxon>
        <taxon>Actinopterygii</taxon>
        <taxon>Neopterygii</taxon>
        <taxon>Teleostei</taxon>
        <taxon>Neoteleostei</taxon>
        <taxon>Acanthomorphata</taxon>
        <taxon>Eupercaria</taxon>
        <taxon>Tetraodontiformes</taxon>
        <taxon>Tetradontoidea</taxon>
        <taxon>Tetraodontidae</taxon>
        <taxon>Tetraodon</taxon>
    </lineage>
</organism>
<dbReference type="EMBL" id="CAAE01000395">
    <property type="protein sequence ID" value="CAF87043.1"/>
    <property type="molecule type" value="Genomic_DNA"/>
</dbReference>
<gene>
    <name evidence="2" type="ORF">GSTENG00001894001</name>
</gene>
<reference evidence="2" key="1">
    <citation type="journal article" date="2004" name="Nature">
        <title>Genome duplication in the teleost fish Tetraodon nigroviridis reveals the early vertebrate proto-karyotype.</title>
        <authorList>
            <person name="Jaillon O."/>
            <person name="Aury J.-M."/>
            <person name="Brunet F."/>
            <person name="Petit J.-L."/>
            <person name="Stange-Thomann N."/>
            <person name="Mauceli E."/>
            <person name="Bouneau L."/>
            <person name="Fischer C."/>
            <person name="Ozouf-Costaz C."/>
            <person name="Bernot A."/>
            <person name="Nicaud S."/>
            <person name="Jaffe D."/>
            <person name="Fisher S."/>
            <person name="Lutfalla G."/>
            <person name="Dossat C."/>
            <person name="Segurens B."/>
            <person name="Dasilva C."/>
            <person name="Salanoubat M."/>
            <person name="Levy M."/>
            <person name="Boudet N."/>
            <person name="Castellano S."/>
            <person name="Anthouard V."/>
            <person name="Jubin C."/>
            <person name="Castelli V."/>
            <person name="Katinka M."/>
            <person name="Vacherie B."/>
            <person name="Biemont C."/>
            <person name="Skalli Z."/>
            <person name="Cattolico L."/>
            <person name="Poulain J."/>
            <person name="De Berardinis V."/>
            <person name="Cruaud C."/>
            <person name="Duprat S."/>
            <person name="Brottier P."/>
            <person name="Coutanceau J.-P."/>
            <person name="Gouzy J."/>
            <person name="Parra G."/>
            <person name="Lardier G."/>
            <person name="Chapple C."/>
            <person name="McKernan K.J."/>
            <person name="McEwan P."/>
            <person name="Bosak S."/>
            <person name="Kellis M."/>
            <person name="Volff J.-N."/>
            <person name="Guigo R."/>
            <person name="Zody M.C."/>
            <person name="Mesirov J."/>
            <person name="Lindblad-Toh K."/>
            <person name="Birren B."/>
            <person name="Nusbaum C."/>
            <person name="Kahn D."/>
            <person name="Robinson-Rechavi M."/>
            <person name="Laudet V."/>
            <person name="Schachter V."/>
            <person name="Quetier F."/>
            <person name="Saurin W."/>
            <person name="Scarpelli C."/>
            <person name="Wincker P."/>
            <person name="Lander E.S."/>
            <person name="Weissenbach J."/>
            <person name="Roest Crollius H."/>
        </authorList>
    </citation>
    <scope>NUCLEOTIDE SEQUENCE [LARGE SCALE GENOMIC DNA]</scope>
</reference>
<dbReference type="KEGG" id="tng:GSTEN00001894G001"/>